<keyword evidence="2" id="KW-1133">Transmembrane helix</keyword>
<name>A0ABZ1XNP4_9ACTN</name>
<evidence type="ECO:0000313" key="3">
    <source>
        <dbReference type="EMBL" id="WUT84441.1"/>
    </source>
</evidence>
<keyword evidence="2" id="KW-0812">Transmembrane</keyword>
<proteinExistence type="predicted"/>
<protein>
    <submittedName>
        <fullName evidence="3">Uncharacterized protein</fullName>
    </submittedName>
</protein>
<sequence>MDRMFWGVMVLAVCVVVLALFAIYWSMPSPYRAYVAPPTDRDGYSYTCYCWRDPVRCLAKLMKKAPRSLKMGGSAAAPCQEPRASEGNEDRVTDVERMLEEAQAMMTEEVFEGALKAQGVDPDDLSSLLDLLAIGLTNGSWRNSCVENWHAEGRLSDGDMLRINSHTTLGIRQRLRGWCTEYGIASRSSEAFASVTAEDVDVLAHRLFKWLTNPDRKLPTGMTLGELARTDEDLAEYEEHVDGKLGAFAGQMESKGVRHGILYTAGHGALACDRWWGHPTWPARVDRFISVLETPADPHWGTDGERLRRLGPAPAALQDRAALRGTLLRTPWEMEAQTAEWIVDSGIGYLTLTV</sequence>
<dbReference type="RefSeq" id="WP_329400815.1">
    <property type="nucleotide sequence ID" value="NZ_CP109019.1"/>
</dbReference>
<reference evidence="3" key="1">
    <citation type="submission" date="2022-10" db="EMBL/GenBank/DDBJ databases">
        <title>The complete genomes of actinobacterial strains from the NBC collection.</title>
        <authorList>
            <person name="Joergensen T.S."/>
            <person name="Alvarez Arevalo M."/>
            <person name="Sterndorff E.B."/>
            <person name="Faurdal D."/>
            <person name="Vuksanovic O."/>
            <person name="Mourched A.-S."/>
            <person name="Charusanti P."/>
            <person name="Shaw S."/>
            <person name="Blin K."/>
            <person name="Weber T."/>
        </authorList>
    </citation>
    <scope>NUCLEOTIDE SEQUENCE</scope>
    <source>
        <strain evidence="3">NBC_00668</strain>
    </source>
</reference>
<dbReference type="EMBL" id="CP109019">
    <property type="protein sequence ID" value="WUT84441.1"/>
    <property type="molecule type" value="Genomic_DNA"/>
</dbReference>
<organism evidence="3 4">
    <name type="scientific">Streptomyces melanogenes</name>
    <dbReference type="NCBI Taxonomy" id="67326"/>
    <lineage>
        <taxon>Bacteria</taxon>
        <taxon>Bacillati</taxon>
        <taxon>Actinomycetota</taxon>
        <taxon>Actinomycetes</taxon>
        <taxon>Kitasatosporales</taxon>
        <taxon>Streptomycetaceae</taxon>
        <taxon>Streptomyces</taxon>
    </lineage>
</organism>
<dbReference type="Proteomes" id="UP001432060">
    <property type="component" value="Chromosome"/>
</dbReference>
<feature type="region of interest" description="Disordered" evidence="1">
    <location>
        <begin position="72"/>
        <end position="91"/>
    </location>
</feature>
<evidence type="ECO:0000256" key="1">
    <source>
        <dbReference type="SAM" id="MobiDB-lite"/>
    </source>
</evidence>
<keyword evidence="4" id="KW-1185">Reference proteome</keyword>
<evidence type="ECO:0000256" key="2">
    <source>
        <dbReference type="SAM" id="Phobius"/>
    </source>
</evidence>
<accession>A0ABZ1XNP4</accession>
<gene>
    <name evidence="3" type="ORF">OG515_20745</name>
</gene>
<feature type="transmembrane region" description="Helical" evidence="2">
    <location>
        <begin position="6"/>
        <end position="25"/>
    </location>
</feature>
<evidence type="ECO:0000313" key="4">
    <source>
        <dbReference type="Proteomes" id="UP001432060"/>
    </source>
</evidence>
<keyword evidence="2" id="KW-0472">Membrane</keyword>